<dbReference type="Proteomes" id="UP000246635">
    <property type="component" value="Unassembled WGS sequence"/>
</dbReference>
<dbReference type="CDD" id="cd04301">
    <property type="entry name" value="NAT_SF"/>
    <property type="match status" value="1"/>
</dbReference>
<dbReference type="InterPro" id="IPR000182">
    <property type="entry name" value="GNAT_dom"/>
</dbReference>
<name>A0A2V2YLU5_9BACL</name>
<evidence type="ECO:0000313" key="2">
    <source>
        <dbReference type="EMBL" id="PWV95235.1"/>
    </source>
</evidence>
<keyword evidence="3" id="KW-1185">Reference proteome</keyword>
<dbReference type="InterPro" id="IPR016181">
    <property type="entry name" value="Acyl_CoA_acyltransferase"/>
</dbReference>
<gene>
    <name evidence="2" type="ORF">DFQ01_12971</name>
</gene>
<protein>
    <submittedName>
        <fullName evidence="2">Acetyltransferase (GNAT) family protein</fullName>
    </submittedName>
</protein>
<proteinExistence type="predicted"/>
<organism evidence="2 3">
    <name type="scientific">Paenibacillus cellulosilyticus</name>
    <dbReference type="NCBI Taxonomy" id="375489"/>
    <lineage>
        <taxon>Bacteria</taxon>
        <taxon>Bacillati</taxon>
        <taxon>Bacillota</taxon>
        <taxon>Bacilli</taxon>
        <taxon>Bacillales</taxon>
        <taxon>Paenibacillaceae</taxon>
        <taxon>Paenibacillus</taxon>
    </lineage>
</organism>
<dbReference type="PROSITE" id="PS51186">
    <property type="entry name" value="GNAT"/>
    <property type="match status" value="1"/>
</dbReference>
<dbReference type="Gene3D" id="3.40.630.30">
    <property type="match status" value="1"/>
</dbReference>
<evidence type="ECO:0000313" key="3">
    <source>
        <dbReference type="Proteomes" id="UP000246635"/>
    </source>
</evidence>
<dbReference type="EMBL" id="QGTQ01000029">
    <property type="protein sequence ID" value="PWV95235.1"/>
    <property type="molecule type" value="Genomic_DNA"/>
</dbReference>
<dbReference type="SUPFAM" id="SSF55729">
    <property type="entry name" value="Acyl-CoA N-acyltransferases (Nat)"/>
    <property type="match status" value="1"/>
</dbReference>
<dbReference type="Pfam" id="PF00583">
    <property type="entry name" value="Acetyltransf_1"/>
    <property type="match status" value="1"/>
</dbReference>
<dbReference type="GO" id="GO:0016747">
    <property type="term" value="F:acyltransferase activity, transferring groups other than amino-acyl groups"/>
    <property type="evidence" value="ECO:0007669"/>
    <property type="project" value="InterPro"/>
</dbReference>
<keyword evidence="2" id="KW-0808">Transferase</keyword>
<comment type="caution">
    <text evidence="2">The sequence shown here is derived from an EMBL/GenBank/DDBJ whole genome shotgun (WGS) entry which is preliminary data.</text>
</comment>
<sequence>MAVSLERISLDGLDTLKNLFELVAYDLSEWSGANINDNGLYLTSLDVRSLVDDSDYDLFFVRVDAVLAGFVVVKYLREEDLYYLNHFFILRKFRRQGVGKEAAIMVFDLHIGKWRVSEFEWNTPAQHFWIKVIRDYTMDQFVETRRKDNKGPAQEFMNVHLQVNHS</sequence>
<feature type="domain" description="N-acetyltransferase" evidence="1">
    <location>
        <begin position="17"/>
        <end position="148"/>
    </location>
</feature>
<dbReference type="RefSeq" id="WP_174812700.1">
    <property type="nucleotide sequence ID" value="NZ_CP054612.1"/>
</dbReference>
<accession>A0A2V2YLU5</accession>
<evidence type="ECO:0000259" key="1">
    <source>
        <dbReference type="PROSITE" id="PS51186"/>
    </source>
</evidence>
<dbReference type="AlphaFoldDB" id="A0A2V2YLU5"/>
<reference evidence="2 3" key="1">
    <citation type="submission" date="2018-05" db="EMBL/GenBank/DDBJ databases">
        <title>Genomic Encyclopedia of Type Strains, Phase III (KMG-III): the genomes of soil and plant-associated and newly described type strains.</title>
        <authorList>
            <person name="Whitman W."/>
        </authorList>
    </citation>
    <scope>NUCLEOTIDE SEQUENCE [LARGE SCALE GENOMIC DNA]</scope>
    <source>
        <strain evidence="2 3">CECT 5696</strain>
    </source>
</reference>